<dbReference type="SUPFAM" id="SSF46557">
    <property type="entry name" value="GreA transcript cleavage protein, N-terminal domain"/>
    <property type="match status" value="1"/>
</dbReference>
<dbReference type="PROSITE" id="PS00830">
    <property type="entry name" value="GREAB_2"/>
    <property type="match status" value="1"/>
</dbReference>
<comment type="function">
    <text evidence="6 8 9">Necessary for efficient RNA polymerase transcription elongation past template-encoded arresting sites. The arresting sites in DNA have the property of trapping a certain fraction of elongating RNA polymerases that pass through, resulting in locked ternary complexes. Cleavage of the nascent transcript by cleavage factors such as GreA or GreB allows the resumption of elongation from the new 3'terminus. GreA releases sequences of 2 to 3 nucleotides.</text>
</comment>
<evidence type="ECO:0000259" key="11">
    <source>
        <dbReference type="Pfam" id="PF03449"/>
    </source>
</evidence>
<dbReference type="Gene3D" id="1.10.287.180">
    <property type="entry name" value="Transcription elongation factor, GreA/GreB, N-terminal domain"/>
    <property type="match status" value="1"/>
</dbReference>
<evidence type="ECO:0000256" key="5">
    <source>
        <dbReference type="ARBA" id="ARBA00023163"/>
    </source>
</evidence>
<dbReference type="GO" id="GO:0003677">
    <property type="term" value="F:DNA binding"/>
    <property type="evidence" value="ECO:0007669"/>
    <property type="project" value="UniProtKB-UniRule"/>
</dbReference>
<evidence type="ECO:0000256" key="6">
    <source>
        <dbReference type="ARBA" id="ARBA00024916"/>
    </source>
</evidence>
<dbReference type="GO" id="GO:0032784">
    <property type="term" value="P:regulation of DNA-templated transcription elongation"/>
    <property type="evidence" value="ECO:0007669"/>
    <property type="project" value="UniProtKB-UniRule"/>
</dbReference>
<name>A0A445N2Y6_9BACT</name>
<evidence type="ECO:0000256" key="3">
    <source>
        <dbReference type="ARBA" id="ARBA00023015"/>
    </source>
</evidence>
<feature type="domain" description="Transcription elongation factor GreA/GreB C-terminal" evidence="10">
    <location>
        <begin position="81"/>
        <end position="154"/>
    </location>
</feature>
<dbReference type="GO" id="GO:0003746">
    <property type="term" value="F:translation elongation factor activity"/>
    <property type="evidence" value="ECO:0007669"/>
    <property type="project" value="UniProtKB-KW"/>
</dbReference>
<dbReference type="InterPro" id="IPR036805">
    <property type="entry name" value="Tscrpt_elong_fac_GreA/B_N_sf"/>
</dbReference>
<dbReference type="PANTHER" id="PTHR30437:SF4">
    <property type="entry name" value="TRANSCRIPTION ELONGATION FACTOR GREA"/>
    <property type="match status" value="1"/>
</dbReference>
<dbReference type="NCBIfam" id="NF001264">
    <property type="entry name" value="PRK00226.1-5"/>
    <property type="match status" value="1"/>
</dbReference>
<evidence type="ECO:0000256" key="1">
    <source>
        <dbReference type="ARBA" id="ARBA00008213"/>
    </source>
</evidence>
<dbReference type="HAMAP" id="MF_00105">
    <property type="entry name" value="GreA_GreB"/>
    <property type="match status" value="1"/>
</dbReference>
<dbReference type="InterPro" id="IPR036953">
    <property type="entry name" value="GreA/GreB_C_sf"/>
</dbReference>
<dbReference type="Pfam" id="PF01272">
    <property type="entry name" value="GreA_GreB"/>
    <property type="match status" value="1"/>
</dbReference>
<dbReference type="PROSITE" id="PS00829">
    <property type="entry name" value="GREAB_1"/>
    <property type="match status" value="1"/>
</dbReference>
<dbReference type="AlphaFoldDB" id="A0A445N2Y6"/>
<keyword evidence="12" id="KW-0648">Protein biosynthesis</keyword>
<dbReference type="InterPro" id="IPR018151">
    <property type="entry name" value="TF_GreA/GreB_CS"/>
</dbReference>
<evidence type="ECO:0000256" key="2">
    <source>
        <dbReference type="ARBA" id="ARBA00013729"/>
    </source>
</evidence>
<dbReference type="Pfam" id="PF03449">
    <property type="entry name" value="GreA_GreB_N"/>
    <property type="match status" value="1"/>
</dbReference>
<organism evidence="12">
    <name type="scientific">uncultured Desulfobacterium sp</name>
    <dbReference type="NCBI Taxonomy" id="201089"/>
    <lineage>
        <taxon>Bacteria</taxon>
        <taxon>Pseudomonadati</taxon>
        <taxon>Thermodesulfobacteriota</taxon>
        <taxon>Desulfobacteria</taxon>
        <taxon>Desulfobacterales</taxon>
        <taxon>Desulfobacteriaceae</taxon>
        <taxon>Desulfobacterium</taxon>
        <taxon>environmental samples</taxon>
    </lineage>
</organism>
<sequence length="155" mass="17406">MEKIPFTKQGLEKLKHELSHLVKVERPDNIRAIEEARSHGDLSENAEYHAAKERQSFLEGRINELQDVINRADIIDPDDGPTDRVVFGRTVLLYDVGKDEEISYQLIGPYESDPENGKISVTSPIGQALIGRQQGDEVKAKTPGGILEFEILEIQ</sequence>
<evidence type="ECO:0000256" key="9">
    <source>
        <dbReference type="RuleBase" id="RU000556"/>
    </source>
</evidence>
<evidence type="ECO:0000256" key="7">
    <source>
        <dbReference type="ARBA" id="ARBA00030776"/>
    </source>
</evidence>
<protein>
    <recommendedName>
        <fullName evidence="2 8">Transcription elongation factor GreA</fullName>
    </recommendedName>
    <alternativeName>
        <fullName evidence="7 8">Transcript cleavage factor GreA</fullName>
    </alternativeName>
</protein>
<keyword evidence="5 8" id="KW-0804">Transcription</keyword>
<dbReference type="PANTHER" id="PTHR30437">
    <property type="entry name" value="TRANSCRIPTION ELONGATION FACTOR GREA"/>
    <property type="match status" value="1"/>
</dbReference>
<proteinExistence type="inferred from homology"/>
<dbReference type="InterPro" id="IPR022691">
    <property type="entry name" value="Tscrpt_elong_fac_GreA/B_N"/>
</dbReference>
<dbReference type="PIRSF" id="PIRSF006092">
    <property type="entry name" value="GreA_GreB"/>
    <property type="match status" value="1"/>
</dbReference>
<comment type="similarity">
    <text evidence="1 8 9">Belongs to the GreA/GreB family.</text>
</comment>
<dbReference type="NCBIfam" id="NF001263">
    <property type="entry name" value="PRK00226.1-4"/>
    <property type="match status" value="1"/>
</dbReference>
<keyword evidence="3 8" id="KW-0805">Transcription regulation</keyword>
<accession>A0A445N2Y6</accession>
<dbReference type="NCBIfam" id="TIGR01462">
    <property type="entry name" value="greA"/>
    <property type="match status" value="1"/>
</dbReference>
<dbReference type="InterPro" id="IPR001437">
    <property type="entry name" value="Tscrpt_elong_fac_GreA/B_C"/>
</dbReference>
<evidence type="ECO:0000256" key="4">
    <source>
        <dbReference type="ARBA" id="ARBA00023125"/>
    </source>
</evidence>
<evidence type="ECO:0000313" key="12">
    <source>
        <dbReference type="EMBL" id="SPD76061.1"/>
    </source>
</evidence>
<dbReference type="NCBIfam" id="NF001261">
    <property type="entry name" value="PRK00226.1-2"/>
    <property type="match status" value="1"/>
</dbReference>
<dbReference type="SUPFAM" id="SSF54534">
    <property type="entry name" value="FKBP-like"/>
    <property type="match status" value="1"/>
</dbReference>
<reference evidence="12" key="1">
    <citation type="submission" date="2018-01" db="EMBL/GenBank/DDBJ databases">
        <authorList>
            <person name="Regsiter A."/>
            <person name="William W."/>
        </authorList>
    </citation>
    <scope>NUCLEOTIDE SEQUENCE</scope>
    <source>
        <strain evidence="12">TRIP AH-1</strain>
    </source>
</reference>
<keyword evidence="12" id="KW-0251">Elongation factor</keyword>
<evidence type="ECO:0000256" key="8">
    <source>
        <dbReference type="HAMAP-Rule" id="MF_00105"/>
    </source>
</evidence>
<dbReference type="FunFam" id="3.10.50.30:FF:000001">
    <property type="entry name" value="Transcription elongation factor GreA"/>
    <property type="match status" value="1"/>
</dbReference>
<evidence type="ECO:0000259" key="10">
    <source>
        <dbReference type="Pfam" id="PF01272"/>
    </source>
</evidence>
<dbReference type="FunFam" id="1.10.287.180:FF:000001">
    <property type="entry name" value="Transcription elongation factor GreA"/>
    <property type="match status" value="1"/>
</dbReference>
<dbReference type="GO" id="GO:0070063">
    <property type="term" value="F:RNA polymerase binding"/>
    <property type="evidence" value="ECO:0007669"/>
    <property type="project" value="InterPro"/>
</dbReference>
<dbReference type="GO" id="GO:0006354">
    <property type="term" value="P:DNA-templated transcription elongation"/>
    <property type="evidence" value="ECO:0007669"/>
    <property type="project" value="TreeGrafter"/>
</dbReference>
<dbReference type="InterPro" id="IPR023459">
    <property type="entry name" value="Tscrpt_elong_fac_GreA/B_fam"/>
</dbReference>
<dbReference type="EMBL" id="OJIN01000226">
    <property type="protein sequence ID" value="SPD76061.1"/>
    <property type="molecule type" value="Genomic_DNA"/>
</dbReference>
<dbReference type="InterPro" id="IPR028624">
    <property type="entry name" value="Tscrpt_elong_fac_GreA/B"/>
</dbReference>
<dbReference type="Gene3D" id="3.10.50.30">
    <property type="entry name" value="Transcription elongation factor, GreA/GreB, C-terminal domain"/>
    <property type="match status" value="1"/>
</dbReference>
<gene>
    <name evidence="8 12" type="primary">greA</name>
    <name evidence="12" type="ORF">PITCH_A800008</name>
</gene>
<feature type="domain" description="Transcription elongation factor GreA/GreB N-terminal" evidence="11">
    <location>
        <begin position="4"/>
        <end position="74"/>
    </location>
</feature>
<keyword evidence="4 8" id="KW-0238">DNA-binding</keyword>
<dbReference type="InterPro" id="IPR006359">
    <property type="entry name" value="Tscrpt_elong_fac_GreA"/>
</dbReference>